<keyword evidence="1" id="KW-0812">Transmembrane</keyword>
<proteinExistence type="predicted"/>
<gene>
    <name evidence="2" type="ORF">AAAT04_12060</name>
</gene>
<dbReference type="EMBL" id="JBBNFM010000011">
    <property type="protein sequence ID" value="MEQ2454770.1"/>
    <property type="molecule type" value="Genomic_DNA"/>
</dbReference>
<dbReference type="Proteomes" id="UP001482186">
    <property type="component" value="Unassembled WGS sequence"/>
</dbReference>
<name>A0ABV1EJK4_9FIRM</name>
<evidence type="ECO:0000313" key="2">
    <source>
        <dbReference type="EMBL" id="MEQ2454770.1"/>
    </source>
</evidence>
<evidence type="ECO:0000256" key="1">
    <source>
        <dbReference type="SAM" id="Phobius"/>
    </source>
</evidence>
<feature type="transmembrane region" description="Helical" evidence="1">
    <location>
        <begin position="26"/>
        <end position="46"/>
    </location>
</feature>
<evidence type="ECO:0000313" key="3">
    <source>
        <dbReference type="Proteomes" id="UP001482186"/>
    </source>
</evidence>
<comment type="caution">
    <text evidence="2">The sequence shown here is derived from an EMBL/GenBank/DDBJ whole genome shotgun (WGS) entry which is preliminary data.</text>
</comment>
<keyword evidence="1" id="KW-0472">Membrane</keyword>
<protein>
    <submittedName>
        <fullName evidence="2">Uncharacterized protein</fullName>
    </submittedName>
</protein>
<keyword evidence="3" id="KW-1185">Reference proteome</keyword>
<keyword evidence="1" id="KW-1133">Transmembrane helix</keyword>
<dbReference type="RefSeq" id="WP_349116174.1">
    <property type="nucleotide sequence ID" value="NZ_JBBNFM010000011.1"/>
</dbReference>
<sequence length="245" mass="28020">MINKYIEFAVYIETIHEGSSSAGSSFIFILLYALVFLGIIIIIRNYDSFKNAKMVKQLCNGKNSEQSEVIAYFLRAGCGAKIISDEQYLQMVDRKKQKYGSVKYALNKLGIDEAQVNEISPVCFEGFDYKNTYVKKTANGKWISSRYEVTWIFFSDSQVHVYSCGFDMDKENKKESISEYFYKDVNSFSTISEEEVGQNNITVPTEKFGMYGAGINFECALTNCDNVVQSINGMRQKLREKKLRP</sequence>
<accession>A0ABV1EJK4</accession>
<organism evidence="2 3">
    <name type="scientific">Coprococcus ammoniilyticus</name>
    <dbReference type="NCBI Taxonomy" id="2981785"/>
    <lineage>
        <taxon>Bacteria</taxon>
        <taxon>Bacillati</taxon>
        <taxon>Bacillota</taxon>
        <taxon>Clostridia</taxon>
        <taxon>Lachnospirales</taxon>
        <taxon>Lachnospiraceae</taxon>
        <taxon>Coprococcus</taxon>
    </lineage>
</organism>
<reference evidence="2 3" key="1">
    <citation type="submission" date="2024-04" db="EMBL/GenBank/DDBJ databases">
        <title>Human intestinal bacterial collection.</title>
        <authorList>
            <person name="Pauvert C."/>
            <person name="Hitch T.C.A."/>
            <person name="Clavel T."/>
        </authorList>
    </citation>
    <scope>NUCLEOTIDE SEQUENCE [LARGE SCALE GENOMIC DNA]</scope>
    <source>
        <strain evidence="2 3">CLA-AA-H141</strain>
    </source>
</reference>